<organism evidence="1 2">
    <name type="scientific">Polaromonas naphthalenivorans (strain CJ2)</name>
    <dbReference type="NCBI Taxonomy" id="365044"/>
    <lineage>
        <taxon>Bacteria</taxon>
        <taxon>Pseudomonadati</taxon>
        <taxon>Pseudomonadota</taxon>
        <taxon>Betaproteobacteria</taxon>
        <taxon>Burkholderiales</taxon>
        <taxon>Comamonadaceae</taxon>
        <taxon>Polaromonas</taxon>
    </lineage>
</organism>
<keyword evidence="1" id="KW-0614">Plasmid</keyword>
<evidence type="ECO:0000313" key="1">
    <source>
        <dbReference type="EMBL" id="ABM40252.1"/>
    </source>
</evidence>
<dbReference type="RefSeq" id="WP_011798618.1">
    <property type="nucleotide sequence ID" value="NC_008764.1"/>
</dbReference>
<geneLocation type="plasmid" evidence="1 2">
    <name>pPNAP08</name>
</geneLocation>
<dbReference type="KEGG" id="pna:Pnap_5004"/>
<dbReference type="Pfam" id="PF06504">
    <property type="entry name" value="RepC"/>
    <property type="match status" value="1"/>
</dbReference>
<accession>A1VX74</accession>
<sequence>MKPKQNLDHIRHEPGHVLAPGLFRSLKKGDYKRLKLDIAYEFGKGERLEFKGAEPLGVPELRILQGLIGMAGPNGLLLTPEPKTESGQQLRLLLETKFDAIETNALVVKGSYRALAKTIGYADIENTKNIQESIERLWGVSVIARKGGKHMGFRLLSEYASDDADGRLYVALNPVLARAILGEAQHCRISLDEVRALKTDPARLMHQRLCGWIDIGKSGKTTIETLCGYIWLDEATPEAMKKRKQAVRRALKEMEALGWKVTEYINGKFEITRPEIG</sequence>
<reference evidence="2" key="1">
    <citation type="journal article" date="2009" name="Environ. Microbiol.">
        <title>The genome of Polaromonas naphthalenivorans strain CJ2, isolated from coal tar-contaminated sediment, reveals physiological and metabolic versatility and evolution through extensive horizontal gene transfer.</title>
        <authorList>
            <person name="Yagi J.M."/>
            <person name="Sims D."/>
            <person name="Brettin T."/>
            <person name="Bruce D."/>
            <person name="Madsen E.L."/>
        </authorList>
    </citation>
    <scope>NUCLEOTIDE SEQUENCE [LARGE SCALE GENOMIC DNA]</scope>
    <source>
        <strain evidence="2">CJ2</strain>
        <plasmid evidence="2">Plasmid pPNAP08</plasmid>
    </source>
</reference>
<evidence type="ECO:0000313" key="2">
    <source>
        <dbReference type="Proteomes" id="UP000000644"/>
    </source>
</evidence>
<keyword evidence="2" id="KW-1185">Reference proteome</keyword>
<dbReference type="EMBL" id="CP000537">
    <property type="protein sequence ID" value="ABM40252.1"/>
    <property type="molecule type" value="Genomic_DNA"/>
</dbReference>
<dbReference type="Proteomes" id="UP000000644">
    <property type="component" value="Plasmid pPNAP08"/>
</dbReference>
<dbReference type="InterPro" id="IPR010522">
    <property type="entry name" value="RepC_bac"/>
</dbReference>
<proteinExistence type="predicted"/>
<dbReference type="HOGENOM" id="CLU_083879_0_0_4"/>
<protein>
    <submittedName>
        <fullName evidence="1">Plasmid and phage iteron-binding protein</fullName>
    </submittedName>
</protein>
<gene>
    <name evidence="1" type="ordered locus">Pnap_5004</name>
</gene>
<name>A1VX74_POLNA</name>
<dbReference type="AlphaFoldDB" id="A1VX74"/>